<dbReference type="Pfam" id="PF03400">
    <property type="entry name" value="DDE_Tnp_IS1"/>
    <property type="match status" value="1"/>
</dbReference>
<organism evidence="1 2">
    <name type="scientific">Candidatus Methanocrinis alkalitolerans</name>
    <dbReference type="NCBI Taxonomy" id="3033395"/>
    <lineage>
        <taxon>Archaea</taxon>
        <taxon>Methanobacteriati</taxon>
        <taxon>Methanobacteriota</taxon>
        <taxon>Stenosarchaea group</taxon>
        <taxon>Methanomicrobia</taxon>
        <taxon>Methanotrichales</taxon>
        <taxon>Methanotrichaceae</taxon>
        <taxon>Methanocrinis</taxon>
    </lineage>
</organism>
<keyword evidence="2" id="KW-1185">Reference proteome</keyword>
<accession>A0ABT5XIR2</accession>
<sequence length="196" mass="22445">HAVGERKQYMADKVVETTKKRIASMPLFVSDGLKFYTKALLKSYGKLVAFPKTLRRGRPRKPKLVPDDDLRYAQVIKFKAGGAIRKVKKKVIFGKDIDPKDISTSLVERQNLTLRQDNNRISRKTIGFSKKISELDKQMTLYFAHFNFCRGHSSLISLDCLGRKRKNSPAKTSGLTDHNWSLRGLLTYPYHRISTS</sequence>
<comment type="caution">
    <text evidence="1">The sequence shown here is derived from an EMBL/GenBank/DDBJ whole genome shotgun (WGS) entry which is preliminary data.</text>
</comment>
<evidence type="ECO:0000313" key="2">
    <source>
        <dbReference type="Proteomes" id="UP001215956"/>
    </source>
</evidence>
<proteinExistence type="predicted"/>
<evidence type="ECO:0000313" key="1">
    <source>
        <dbReference type="EMBL" id="MDF0594372.1"/>
    </source>
</evidence>
<protein>
    <submittedName>
        <fullName evidence="1">IS1 family transposase</fullName>
    </submittedName>
</protein>
<gene>
    <name evidence="1" type="ORF">P0O24_12385</name>
</gene>
<name>A0ABT5XIR2_9EURY</name>
<dbReference type="RefSeq" id="WP_316970060.1">
    <property type="nucleotide sequence ID" value="NZ_JARFPL010000079.1"/>
</dbReference>
<dbReference type="EMBL" id="JARFPL010000079">
    <property type="protein sequence ID" value="MDF0594372.1"/>
    <property type="molecule type" value="Genomic_DNA"/>
</dbReference>
<feature type="non-terminal residue" evidence="1">
    <location>
        <position position="1"/>
    </location>
</feature>
<reference evidence="1 2" key="1">
    <citation type="submission" date="2023-03" db="EMBL/GenBank/DDBJ databases">
        <title>Whole genome sequencing of Methanotrichaceae archaeon M04Ac.</title>
        <authorList>
            <person name="Khomyakova M.A."/>
            <person name="Merkel A.Y."/>
            <person name="Slobodkin A.I."/>
        </authorList>
    </citation>
    <scope>NUCLEOTIDE SEQUENCE [LARGE SCALE GENOMIC DNA]</scope>
    <source>
        <strain evidence="1 2">M04Ac</strain>
    </source>
</reference>
<dbReference type="Proteomes" id="UP001215956">
    <property type="component" value="Unassembled WGS sequence"/>
</dbReference>
<dbReference type="InterPro" id="IPR005063">
    <property type="entry name" value="Transposase_27"/>
</dbReference>